<dbReference type="EMBL" id="QJTK01000015">
    <property type="protein sequence ID" value="PYF07813.1"/>
    <property type="molecule type" value="Genomic_DNA"/>
</dbReference>
<dbReference type="RefSeq" id="WP_110806729.1">
    <property type="nucleotide sequence ID" value="NZ_QJTK01000015.1"/>
</dbReference>
<protein>
    <recommendedName>
        <fullName evidence="2">DUF305 domain-containing protein</fullName>
    </recommendedName>
</protein>
<dbReference type="Pfam" id="PF03713">
    <property type="entry name" value="DUF305"/>
    <property type="match status" value="1"/>
</dbReference>
<feature type="chain" id="PRO_5016379091" description="DUF305 domain-containing protein" evidence="1">
    <location>
        <begin position="25"/>
        <end position="135"/>
    </location>
</feature>
<accession>A0A318TTX7</accession>
<keyword evidence="4" id="KW-1185">Reference proteome</keyword>
<dbReference type="InterPro" id="IPR012347">
    <property type="entry name" value="Ferritin-like"/>
</dbReference>
<feature type="domain" description="DUF305" evidence="2">
    <location>
        <begin position="67"/>
        <end position="123"/>
    </location>
</feature>
<dbReference type="OrthoDB" id="517560at2"/>
<sequence length="135" mass="14731">MNPHRTIPLLPVLLLLALPLQALAQEIGAPFDRGLSAEIDTADAAPSTAAFLAEHDRLKQAMEVPLTGDTDVDFVRAMIVQQRGLINLAQIEIDNGADATVRQMAKQVIKANQAQISQMQDWLSKRDPGEISPLR</sequence>
<dbReference type="InterPro" id="IPR005183">
    <property type="entry name" value="DUF305_CopM-like"/>
</dbReference>
<evidence type="ECO:0000313" key="3">
    <source>
        <dbReference type="EMBL" id="PYF07813.1"/>
    </source>
</evidence>
<dbReference type="PANTHER" id="PTHR36933:SF1">
    <property type="entry name" value="SLL0788 PROTEIN"/>
    <property type="match status" value="1"/>
</dbReference>
<evidence type="ECO:0000259" key="2">
    <source>
        <dbReference type="Pfam" id="PF03713"/>
    </source>
</evidence>
<reference evidence="3 4" key="1">
    <citation type="submission" date="2018-06" db="EMBL/GenBank/DDBJ databases">
        <title>Genomic Encyclopedia of Type Strains, Phase III (KMG-III): the genomes of soil and plant-associated and newly described type strains.</title>
        <authorList>
            <person name="Whitman W."/>
        </authorList>
    </citation>
    <scope>NUCLEOTIDE SEQUENCE [LARGE SCALE GENOMIC DNA]</scope>
    <source>
        <strain evidence="3 4">JA737</strain>
    </source>
</reference>
<comment type="caution">
    <text evidence="3">The sequence shown here is derived from an EMBL/GenBank/DDBJ whole genome shotgun (WGS) entry which is preliminary data.</text>
</comment>
<dbReference type="PANTHER" id="PTHR36933">
    <property type="entry name" value="SLL0788 PROTEIN"/>
    <property type="match status" value="1"/>
</dbReference>
<organism evidence="3 4">
    <name type="scientific">Rhodobacter viridis</name>
    <dbReference type="NCBI Taxonomy" id="1054202"/>
    <lineage>
        <taxon>Bacteria</taxon>
        <taxon>Pseudomonadati</taxon>
        <taxon>Pseudomonadota</taxon>
        <taxon>Alphaproteobacteria</taxon>
        <taxon>Rhodobacterales</taxon>
        <taxon>Rhodobacter group</taxon>
        <taxon>Rhodobacter</taxon>
    </lineage>
</organism>
<dbReference type="AlphaFoldDB" id="A0A318TTX7"/>
<keyword evidence="1" id="KW-0732">Signal</keyword>
<dbReference type="Gene3D" id="1.20.1260.10">
    <property type="match status" value="1"/>
</dbReference>
<dbReference type="Proteomes" id="UP000247727">
    <property type="component" value="Unassembled WGS sequence"/>
</dbReference>
<feature type="signal peptide" evidence="1">
    <location>
        <begin position="1"/>
        <end position="24"/>
    </location>
</feature>
<gene>
    <name evidence="3" type="ORF">C8J30_11559</name>
</gene>
<name>A0A318TTX7_9RHOB</name>
<evidence type="ECO:0000256" key="1">
    <source>
        <dbReference type="SAM" id="SignalP"/>
    </source>
</evidence>
<proteinExistence type="predicted"/>
<evidence type="ECO:0000313" key="4">
    <source>
        <dbReference type="Proteomes" id="UP000247727"/>
    </source>
</evidence>